<evidence type="ECO:0000313" key="2">
    <source>
        <dbReference type="Proteomes" id="UP001281614"/>
    </source>
</evidence>
<keyword evidence="2" id="KW-1185">Reference proteome</keyword>
<protein>
    <submittedName>
        <fullName evidence="1">Uncharacterized protein</fullName>
    </submittedName>
</protein>
<dbReference type="AlphaFoldDB" id="A0AAD9YS66"/>
<evidence type="ECO:0000313" key="1">
    <source>
        <dbReference type="EMBL" id="KAK2775210.1"/>
    </source>
</evidence>
<dbReference type="Proteomes" id="UP001281614">
    <property type="component" value="Unassembled WGS sequence"/>
</dbReference>
<comment type="caution">
    <text evidence="1">The sequence shown here is derived from an EMBL/GenBank/DDBJ whole genome shotgun (WGS) entry which is preliminary data.</text>
</comment>
<name>A0AAD9YS66_COLKA</name>
<organism evidence="1 2">
    <name type="scientific">Colletotrichum kahawae</name>
    <name type="common">Coffee berry disease fungus</name>
    <dbReference type="NCBI Taxonomy" id="34407"/>
    <lineage>
        <taxon>Eukaryota</taxon>
        <taxon>Fungi</taxon>
        <taxon>Dikarya</taxon>
        <taxon>Ascomycota</taxon>
        <taxon>Pezizomycotina</taxon>
        <taxon>Sordariomycetes</taxon>
        <taxon>Hypocreomycetidae</taxon>
        <taxon>Glomerellales</taxon>
        <taxon>Glomerellaceae</taxon>
        <taxon>Colletotrichum</taxon>
        <taxon>Colletotrichum gloeosporioides species complex</taxon>
    </lineage>
</organism>
<sequence length="54" mass="5860">MLLPMNGCALASRCELSPMAALAGYTMGEVARPEDLDHHENLILALGTLFTTWL</sequence>
<reference evidence="1" key="1">
    <citation type="submission" date="2023-02" db="EMBL/GenBank/DDBJ databases">
        <title>Colletotrichum kahawae CIFC_Que2 genome sequencing and assembly.</title>
        <authorList>
            <person name="Baroncelli R."/>
        </authorList>
    </citation>
    <scope>NUCLEOTIDE SEQUENCE</scope>
    <source>
        <strain evidence="1">CIFC_Que2</strain>
    </source>
</reference>
<proteinExistence type="predicted"/>
<dbReference type="EMBL" id="VYYT01000038">
    <property type="protein sequence ID" value="KAK2775210.1"/>
    <property type="molecule type" value="Genomic_DNA"/>
</dbReference>
<gene>
    <name evidence="1" type="ORF">CKAH01_12845</name>
</gene>
<accession>A0AAD9YS66</accession>